<sequence length="111" mass="12751">MEGLFSSLLLAVICLLTWPHIYLMQFYFWLFRRELPSKLELGGLFIMLVMAAGTGFGFFVGLAIGFILVPWLWPGGGQIWQRLTVVGIYLINSLICFELGYRWGQREAKRS</sequence>
<evidence type="ECO:0000313" key="3">
    <source>
        <dbReference type="Proteomes" id="UP000261812"/>
    </source>
</evidence>
<dbReference type="Proteomes" id="UP000261812">
    <property type="component" value="Chromosome"/>
</dbReference>
<name>A0A7D6INC3_9CYAN</name>
<dbReference type="AlphaFoldDB" id="A0A7D6INC3"/>
<feature type="transmembrane region" description="Helical" evidence="1">
    <location>
        <begin position="6"/>
        <end position="31"/>
    </location>
</feature>
<proteinExistence type="predicted"/>
<evidence type="ECO:0000256" key="1">
    <source>
        <dbReference type="SAM" id="Phobius"/>
    </source>
</evidence>
<accession>A0A7D6INC3</accession>
<organism evidence="2 3">
    <name type="scientific">Thermosynechococcus sichuanensis E542</name>
    <dbReference type="NCBI Taxonomy" id="2016101"/>
    <lineage>
        <taxon>Bacteria</taxon>
        <taxon>Bacillati</taxon>
        <taxon>Cyanobacteriota</taxon>
        <taxon>Cyanophyceae</taxon>
        <taxon>Acaryochloridales</taxon>
        <taxon>Thermosynechococcaceae</taxon>
        <taxon>Thermosynechococcus</taxon>
        <taxon>Thermosynechococcus sichuanensis</taxon>
    </lineage>
</organism>
<feature type="transmembrane region" description="Helical" evidence="1">
    <location>
        <begin position="79"/>
        <end position="101"/>
    </location>
</feature>
<dbReference type="RefSeq" id="WP_181496319.1">
    <property type="nucleotide sequence ID" value="NZ_CP032152.1"/>
</dbReference>
<dbReference type="EMBL" id="CP032152">
    <property type="protein sequence ID" value="QLL29849.1"/>
    <property type="molecule type" value="Genomic_DNA"/>
</dbReference>
<feature type="transmembrane region" description="Helical" evidence="1">
    <location>
        <begin position="43"/>
        <end position="73"/>
    </location>
</feature>
<reference evidence="3" key="1">
    <citation type="submission" date="2018-09" db="EMBL/GenBank/DDBJ databases">
        <title>Complete genome sequence of thermophilic cyanobacteria strain Thermosynechococcus elongatus PKUAC-SCTE542.</title>
        <authorList>
            <person name="Liang Y."/>
            <person name="Tang J."/>
            <person name="Daroch M."/>
        </authorList>
    </citation>
    <scope>NUCLEOTIDE SEQUENCE [LARGE SCALE GENOMIC DNA]</scope>
    <source>
        <strain evidence="3">E542</strain>
    </source>
</reference>
<keyword evidence="1" id="KW-0812">Transmembrane</keyword>
<keyword evidence="3" id="KW-1185">Reference proteome</keyword>
<keyword evidence="1" id="KW-1133">Transmembrane helix</keyword>
<evidence type="ECO:0000313" key="2">
    <source>
        <dbReference type="EMBL" id="QLL29849.1"/>
    </source>
</evidence>
<keyword evidence="1" id="KW-0472">Membrane</keyword>
<protein>
    <submittedName>
        <fullName evidence="2">Uncharacterized protein</fullName>
    </submittedName>
</protein>
<gene>
    <name evidence="2" type="ORF">D3A95_03795</name>
</gene>
<dbReference type="KEGG" id="tsq:D3A95_03795"/>